<organism evidence="2 3">
    <name type="scientific">Panicum miliaceum</name>
    <name type="common">Proso millet</name>
    <name type="synonym">Broomcorn millet</name>
    <dbReference type="NCBI Taxonomy" id="4540"/>
    <lineage>
        <taxon>Eukaryota</taxon>
        <taxon>Viridiplantae</taxon>
        <taxon>Streptophyta</taxon>
        <taxon>Embryophyta</taxon>
        <taxon>Tracheophyta</taxon>
        <taxon>Spermatophyta</taxon>
        <taxon>Magnoliopsida</taxon>
        <taxon>Liliopsida</taxon>
        <taxon>Poales</taxon>
        <taxon>Poaceae</taxon>
        <taxon>PACMAD clade</taxon>
        <taxon>Panicoideae</taxon>
        <taxon>Panicodae</taxon>
        <taxon>Paniceae</taxon>
        <taxon>Panicinae</taxon>
        <taxon>Panicum</taxon>
        <taxon>Panicum sect. Panicum</taxon>
    </lineage>
</organism>
<keyword evidence="3" id="KW-1185">Reference proteome</keyword>
<dbReference type="Proteomes" id="UP000275267">
    <property type="component" value="Unassembled WGS sequence"/>
</dbReference>
<evidence type="ECO:0000313" key="3">
    <source>
        <dbReference type="Proteomes" id="UP000275267"/>
    </source>
</evidence>
<dbReference type="AlphaFoldDB" id="A0A3L6SSQ5"/>
<proteinExistence type="predicted"/>
<gene>
    <name evidence="2" type="ORF">C2845_PM07G22280</name>
</gene>
<evidence type="ECO:0000256" key="1">
    <source>
        <dbReference type="SAM" id="MobiDB-lite"/>
    </source>
</evidence>
<protein>
    <submittedName>
        <fullName evidence="2">Werner Syndrome-like exonuclease</fullName>
    </submittedName>
</protein>
<feature type="region of interest" description="Disordered" evidence="1">
    <location>
        <begin position="68"/>
        <end position="151"/>
    </location>
</feature>
<sequence>MEYGVAASQVSGDLTAKIFRSPALRTQQRRREGDRSPEDEEEMATSISYTNDGRYVVSFDEDAIRTTLTGSGDTVDCPAAAALKRSGERDGGQGGEAARAEDGGGHLSSCRNSLGLAGSEDDGSGGAKSRKGKGGNVAEEGNGEQLVLQCR</sequence>
<accession>A0A3L6SSQ5</accession>
<dbReference type="GO" id="GO:0004527">
    <property type="term" value="F:exonuclease activity"/>
    <property type="evidence" value="ECO:0007669"/>
    <property type="project" value="UniProtKB-KW"/>
</dbReference>
<evidence type="ECO:0000313" key="2">
    <source>
        <dbReference type="EMBL" id="RLN25628.1"/>
    </source>
</evidence>
<dbReference type="EMBL" id="PQIB02000004">
    <property type="protein sequence ID" value="RLN25628.1"/>
    <property type="molecule type" value="Genomic_DNA"/>
</dbReference>
<name>A0A3L6SSQ5_PANMI</name>
<comment type="caution">
    <text evidence="2">The sequence shown here is derived from an EMBL/GenBank/DDBJ whole genome shotgun (WGS) entry which is preliminary data.</text>
</comment>
<reference evidence="3" key="1">
    <citation type="journal article" date="2019" name="Nat. Commun.">
        <title>The genome of broomcorn millet.</title>
        <authorList>
            <person name="Zou C."/>
            <person name="Miki D."/>
            <person name="Li D."/>
            <person name="Tang Q."/>
            <person name="Xiao L."/>
            <person name="Rajput S."/>
            <person name="Deng P."/>
            <person name="Jia W."/>
            <person name="Huang R."/>
            <person name="Zhang M."/>
            <person name="Sun Y."/>
            <person name="Hu J."/>
            <person name="Fu X."/>
            <person name="Schnable P.S."/>
            <person name="Li F."/>
            <person name="Zhang H."/>
            <person name="Feng B."/>
            <person name="Zhu X."/>
            <person name="Liu R."/>
            <person name="Schnable J.C."/>
            <person name="Zhu J.-K."/>
            <person name="Zhang H."/>
        </authorList>
    </citation>
    <scope>NUCLEOTIDE SEQUENCE [LARGE SCALE GENOMIC DNA]</scope>
</reference>
<feature type="region of interest" description="Disordered" evidence="1">
    <location>
        <begin position="16"/>
        <end position="50"/>
    </location>
</feature>